<dbReference type="PANTHER" id="PTHR36402:SF1">
    <property type="entry name" value="EXPRESSED PROTEIN"/>
    <property type="match status" value="1"/>
</dbReference>
<dbReference type="EMBL" id="JACMSC010000011">
    <property type="protein sequence ID" value="KAG6499532.1"/>
    <property type="molecule type" value="Genomic_DNA"/>
</dbReference>
<keyword evidence="3" id="KW-1185">Reference proteome</keyword>
<comment type="caution">
    <text evidence="2">The sequence shown here is derived from an EMBL/GenBank/DDBJ whole genome shotgun (WGS) entry which is preliminary data.</text>
</comment>
<evidence type="ECO:0000313" key="3">
    <source>
        <dbReference type="Proteomes" id="UP000734854"/>
    </source>
</evidence>
<feature type="region of interest" description="Disordered" evidence="1">
    <location>
        <begin position="23"/>
        <end position="74"/>
    </location>
</feature>
<evidence type="ECO:0000256" key="1">
    <source>
        <dbReference type="SAM" id="MobiDB-lite"/>
    </source>
</evidence>
<reference evidence="2 3" key="1">
    <citation type="submission" date="2020-08" db="EMBL/GenBank/DDBJ databases">
        <title>Plant Genome Project.</title>
        <authorList>
            <person name="Zhang R.-G."/>
        </authorList>
    </citation>
    <scope>NUCLEOTIDE SEQUENCE [LARGE SCALE GENOMIC DNA]</scope>
    <source>
        <tissue evidence="2">Rhizome</tissue>
    </source>
</reference>
<feature type="compositionally biased region" description="Polar residues" evidence="1">
    <location>
        <begin position="32"/>
        <end position="42"/>
    </location>
</feature>
<name>A0A8J5GFS9_ZINOF</name>
<dbReference type="Proteomes" id="UP000734854">
    <property type="component" value="Unassembled WGS sequence"/>
</dbReference>
<sequence>MATSQLFFRLRYRRCPSLLPPTTPRTIAPFFRSNSTSSNSEAQAPDPPRRRRLPPPRPHKFSEPSDFVGSWNPTDDPREAKIRLGRLHRDYQKHMKQIRAEYAYEMELLGIEKQKKDEARRDALRLANEERNKVKAAAAEIRAAESKAFQEELRQTLVCFFLSLHLSFFVLILKERQQKLESWRGKEKLLTEKRADKNELLRRQSSEWVSEDKLEDRIMAAIIGTTIL</sequence>
<accession>A0A8J5GFS9</accession>
<organism evidence="2 3">
    <name type="scientific">Zingiber officinale</name>
    <name type="common">Ginger</name>
    <name type="synonym">Amomum zingiber</name>
    <dbReference type="NCBI Taxonomy" id="94328"/>
    <lineage>
        <taxon>Eukaryota</taxon>
        <taxon>Viridiplantae</taxon>
        <taxon>Streptophyta</taxon>
        <taxon>Embryophyta</taxon>
        <taxon>Tracheophyta</taxon>
        <taxon>Spermatophyta</taxon>
        <taxon>Magnoliopsida</taxon>
        <taxon>Liliopsida</taxon>
        <taxon>Zingiberales</taxon>
        <taxon>Zingiberaceae</taxon>
        <taxon>Zingiber</taxon>
    </lineage>
</organism>
<dbReference type="PANTHER" id="PTHR36402">
    <property type="entry name" value="EXPRESSED PROTEIN"/>
    <property type="match status" value="1"/>
</dbReference>
<gene>
    <name evidence="2" type="ORF">ZIOFF_039322</name>
</gene>
<proteinExistence type="predicted"/>
<evidence type="ECO:0000313" key="2">
    <source>
        <dbReference type="EMBL" id="KAG6499532.1"/>
    </source>
</evidence>
<feature type="compositionally biased region" description="Basic residues" evidence="1">
    <location>
        <begin position="49"/>
        <end position="59"/>
    </location>
</feature>
<dbReference type="AlphaFoldDB" id="A0A8J5GFS9"/>
<protein>
    <submittedName>
        <fullName evidence="2">Uncharacterized protein</fullName>
    </submittedName>
</protein>